<evidence type="ECO:0000313" key="2">
    <source>
        <dbReference type="EMBL" id="TVM18750.1"/>
    </source>
</evidence>
<dbReference type="RefSeq" id="WP_144302005.1">
    <property type="nucleotide sequence ID" value="NZ_QMIE01000003.1"/>
</dbReference>
<dbReference type="OrthoDB" id="9776628at2"/>
<comment type="caution">
    <text evidence="2">The sequence shown here is derived from an EMBL/GenBank/DDBJ whole genome shotgun (WGS) entry which is preliminary data.</text>
</comment>
<dbReference type="SUPFAM" id="SSF109604">
    <property type="entry name" value="HD-domain/PDEase-like"/>
    <property type="match status" value="1"/>
</dbReference>
<keyword evidence="2" id="KW-0378">Hydrolase</keyword>
<proteinExistence type="predicted"/>
<keyword evidence="3" id="KW-1185">Reference proteome</keyword>
<name>A0A7M3MHM3_9BACT</name>
<organism evidence="2 3">
    <name type="scientific">Oceanidesulfovibrio indonesiensis</name>
    <dbReference type="NCBI Taxonomy" id="54767"/>
    <lineage>
        <taxon>Bacteria</taxon>
        <taxon>Pseudomonadati</taxon>
        <taxon>Thermodesulfobacteriota</taxon>
        <taxon>Desulfovibrionia</taxon>
        <taxon>Desulfovibrionales</taxon>
        <taxon>Desulfovibrionaceae</taxon>
        <taxon>Oceanidesulfovibrio</taxon>
    </lineage>
</organism>
<dbReference type="InterPro" id="IPR003607">
    <property type="entry name" value="HD/PDEase_dom"/>
</dbReference>
<dbReference type="AlphaFoldDB" id="A0A7M3MHM3"/>
<dbReference type="Gene3D" id="1.10.3210.10">
    <property type="entry name" value="Hypothetical protein af1432"/>
    <property type="match status" value="1"/>
</dbReference>
<dbReference type="Pfam" id="PF13487">
    <property type="entry name" value="HD_5"/>
    <property type="match status" value="1"/>
</dbReference>
<dbReference type="Proteomes" id="UP000448292">
    <property type="component" value="Unassembled WGS sequence"/>
</dbReference>
<evidence type="ECO:0000259" key="1">
    <source>
        <dbReference type="PROSITE" id="PS51832"/>
    </source>
</evidence>
<dbReference type="PANTHER" id="PTHR43155">
    <property type="entry name" value="CYCLIC DI-GMP PHOSPHODIESTERASE PA4108-RELATED"/>
    <property type="match status" value="1"/>
</dbReference>
<accession>A0A7M3MHM3</accession>
<dbReference type="EMBL" id="QMIE01000003">
    <property type="protein sequence ID" value="TVM18750.1"/>
    <property type="molecule type" value="Genomic_DNA"/>
</dbReference>
<feature type="domain" description="HD-GYP" evidence="1">
    <location>
        <begin position="144"/>
        <end position="334"/>
    </location>
</feature>
<dbReference type="PANTHER" id="PTHR43155:SF2">
    <property type="entry name" value="CYCLIC DI-GMP PHOSPHODIESTERASE PA4108"/>
    <property type="match status" value="1"/>
</dbReference>
<dbReference type="CDD" id="cd00077">
    <property type="entry name" value="HDc"/>
    <property type="match status" value="1"/>
</dbReference>
<reference evidence="2 3" key="1">
    <citation type="submission" date="2018-06" db="EMBL/GenBank/DDBJ databases">
        <title>Complete genome of Desulfovibrio indonesiensis P37SLT.</title>
        <authorList>
            <person name="Crispim J.S."/>
            <person name="Vidigal P.M.P."/>
            <person name="Silva L.C.F."/>
            <person name="Laguardia C.N."/>
            <person name="Araujo L.C."/>
            <person name="Dias R.S."/>
            <person name="Sousa M.P."/>
            <person name="Paula S.O."/>
            <person name="Silva C."/>
        </authorList>
    </citation>
    <scope>NUCLEOTIDE SEQUENCE [LARGE SCALE GENOMIC DNA]</scope>
    <source>
        <strain evidence="2 3">P37SLT</strain>
    </source>
</reference>
<evidence type="ECO:0000313" key="3">
    <source>
        <dbReference type="Proteomes" id="UP000448292"/>
    </source>
</evidence>
<sequence length="334" mass="37195">MNASPKPQQDSGNESRTPRVLPFSPHFILPATRSDFTVLLKQDGRLVLYAKGGDVFTETHRNRLLEMGVERVYVRAEEKGFYEEYMRAHLGTLLDDDSIPAVERAGAWYQTSIALTREVFENRLSTSASGKRFSQIENLVKATAEFLTDPLALKKVAALINKGFRLYDHALGVMVLTISILRTFPGVDEQLLTRVGMGAILHDIGKTSLPGHLLEKRSDLMTPDERRQYRAHPATGIALLAGLPLESETIHCILFHHEQADGGGYPSGIQGNDIPLHARVLILCNAYDNLIRATADGPARKPFEALTQIKADKDYYDIECIKRLIMVLSNAEIT</sequence>
<dbReference type="GO" id="GO:0016787">
    <property type="term" value="F:hydrolase activity"/>
    <property type="evidence" value="ECO:0007669"/>
    <property type="project" value="UniProtKB-KW"/>
</dbReference>
<dbReference type="InterPro" id="IPR037522">
    <property type="entry name" value="HD_GYP_dom"/>
</dbReference>
<dbReference type="SMART" id="SM00471">
    <property type="entry name" value="HDc"/>
    <property type="match status" value="1"/>
</dbReference>
<protein>
    <submittedName>
        <fullName evidence="2">Metal-dependent phosphohydrolase</fullName>
    </submittedName>
</protein>
<dbReference type="PROSITE" id="PS51832">
    <property type="entry name" value="HD_GYP"/>
    <property type="match status" value="1"/>
</dbReference>
<gene>
    <name evidence="2" type="ORF">DPQ33_04565</name>
</gene>